<keyword evidence="4" id="KW-0769">Symport</keyword>
<protein>
    <recommendedName>
        <fullName evidence="8">Major facilitator superfamily (MFS) profile domain-containing protein</fullName>
    </recommendedName>
</protein>
<feature type="transmembrane region" description="Helical" evidence="7">
    <location>
        <begin position="164"/>
        <end position="187"/>
    </location>
</feature>
<dbReference type="FunFam" id="1.20.1250.20:FF:000003">
    <property type="entry name" value="Solute carrier family 17 member 3"/>
    <property type="match status" value="1"/>
</dbReference>
<dbReference type="GO" id="GO:0015293">
    <property type="term" value="F:symporter activity"/>
    <property type="evidence" value="ECO:0007669"/>
    <property type="project" value="UniProtKB-KW"/>
</dbReference>
<evidence type="ECO:0000313" key="10">
    <source>
        <dbReference type="Proteomes" id="UP001153712"/>
    </source>
</evidence>
<dbReference type="Gene3D" id="1.20.1250.20">
    <property type="entry name" value="MFS general substrate transporter like domains"/>
    <property type="match status" value="2"/>
</dbReference>
<feature type="transmembrane region" description="Helical" evidence="7">
    <location>
        <begin position="328"/>
        <end position="349"/>
    </location>
</feature>
<keyword evidence="5 7" id="KW-1133">Transmembrane helix</keyword>
<evidence type="ECO:0000256" key="1">
    <source>
        <dbReference type="ARBA" id="ARBA00004141"/>
    </source>
</evidence>
<dbReference type="GO" id="GO:0016020">
    <property type="term" value="C:membrane"/>
    <property type="evidence" value="ECO:0007669"/>
    <property type="project" value="UniProtKB-SubCell"/>
</dbReference>
<feature type="transmembrane region" description="Helical" evidence="7">
    <location>
        <begin position="66"/>
        <end position="89"/>
    </location>
</feature>
<accession>A0A9N9XNY2</accession>
<dbReference type="SUPFAM" id="SSF103473">
    <property type="entry name" value="MFS general substrate transporter"/>
    <property type="match status" value="1"/>
</dbReference>
<dbReference type="InterPro" id="IPR020846">
    <property type="entry name" value="MFS_dom"/>
</dbReference>
<dbReference type="PANTHER" id="PTHR11662">
    <property type="entry name" value="SOLUTE CARRIER FAMILY 17"/>
    <property type="match status" value="1"/>
</dbReference>
<feature type="transmembrane region" description="Helical" evidence="7">
    <location>
        <begin position="137"/>
        <end position="158"/>
    </location>
</feature>
<evidence type="ECO:0000313" key="9">
    <source>
        <dbReference type="EMBL" id="CAG9856358.1"/>
    </source>
</evidence>
<dbReference type="PANTHER" id="PTHR11662:SF280">
    <property type="entry name" value="FI21844P1-RELATED"/>
    <property type="match status" value="1"/>
</dbReference>
<dbReference type="AlphaFoldDB" id="A0A9N9XNY2"/>
<keyword evidence="10" id="KW-1185">Reference proteome</keyword>
<proteinExistence type="predicted"/>
<dbReference type="PROSITE" id="PS50850">
    <property type="entry name" value="MFS"/>
    <property type="match status" value="1"/>
</dbReference>
<feature type="transmembrane region" description="Helical" evidence="7">
    <location>
        <begin position="289"/>
        <end position="308"/>
    </location>
</feature>
<dbReference type="EMBL" id="OU900105">
    <property type="protein sequence ID" value="CAG9856358.1"/>
    <property type="molecule type" value="Genomic_DNA"/>
</dbReference>
<dbReference type="InterPro" id="IPR050382">
    <property type="entry name" value="MFS_Na/Anion_cotransporter"/>
</dbReference>
<feature type="transmembrane region" description="Helical" evidence="7">
    <location>
        <begin position="199"/>
        <end position="218"/>
    </location>
</feature>
<dbReference type="Proteomes" id="UP001153712">
    <property type="component" value="Chromosome 12"/>
</dbReference>
<gene>
    <name evidence="9" type="ORF">PHYEVI_LOCUS2781</name>
</gene>
<feature type="transmembrane region" description="Helical" evidence="7">
    <location>
        <begin position="466"/>
        <end position="484"/>
    </location>
</feature>
<dbReference type="GO" id="GO:0006820">
    <property type="term" value="P:monoatomic anion transport"/>
    <property type="evidence" value="ECO:0007669"/>
    <property type="project" value="TreeGrafter"/>
</dbReference>
<name>A0A9N9XNY2_PHYSR</name>
<dbReference type="Pfam" id="PF07690">
    <property type="entry name" value="MFS_1"/>
    <property type="match status" value="1"/>
</dbReference>
<dbReference type="InterPro" id="IPR011701">
    <property type="entry name" value="MFS"/>
</dbReference>
<feature type="domain" description="Major facilitator superfamily (MFS) profile" evidence="8">
    <location>
        <begin position="63"/>
        <end position="490"/>
    </location>
</feature>
<feature type="transmembrane region" description="Helical" evidence="7">
    <location>
        <begin position="394"/>
        <end position="411"/>
    </location>
</feature>
<keyword evidence="2" id="KW-0813">Transport</keyword>
<dbReference type="InterPro" id="IPR036259">
    <property type="entry name" value="MFS_trans_sf"/>
</dbReference>
<evidence type="ECO:0000256" key="5">
    <source>
        <dbReference type="ARBA" id="ARBA00022989"/>
    </source>
</evidence>
<feature type="transmembrane region" description="Helical" evidence="7">
    <location>
        <begin position="109"/>
        <end position="130"/>
    </location>
</feature>
<evidence type="ECO:0000256" key="7">
    <source>
        <dbReference type="SAM" id="Phobius"/>
    </source>
</evidence>
<comment type="subcellular location">
    <subcellularLocation>
        <location evidence="1">Membrane</location>
        <topology evidence="1">Multi-pass membrane protein</topology>
    </subcellularLocation>
</comment>
<evidence type="ECO:0000256" key="2">
    <source>
        <dbReference type="ARBA" id="ARBA00022448"/>
    </source>
</evidence>
<evidence type="ECO:0000256" key="4">
    <source>
        <dbReference type="ARBA" id="ARBA00022847"/>
    </source>
</evidence>
<sequence length="504" mass="55411">MCTNFLFNTTSKRIALSHPNYFNLPNRNYDSIPSPSRFEQVGEECGENVPVERCTWFGKRHVQLILLAWGWFLVASVKSFLSITIVAMTDPSASSNPDIPTYNWTNKNLLLSSFYCGYWIPQLFAGWLTTTYLGPKWIYIAAIGSCSFISFLIPTAAVHLGSTGVLICRFLQGCSAGFTGSAMYSFYGNWIPINERNRSVGFVFIGGTLGIICSMFFIGEISASEFGWPLTTLLYGSFGFIWCIVFGIFGHASPDDHPTISTQEKELIRKSAANPVNVNNSRVVPWKRIFSSVCFWALVLAQCGQMYPQYLLSTETSSFLKSVLKMDMLSNGTISALPYICAGVLTYFFGLVSDNIIANGVCSIGGTRKLLLVLGFVVPGLAFILVGYCEPEDSTMAVVLLVVGIGVDYGVNMNGLSVNYIDLAPNHSGPLLGIGNQFSQPFAALAPLTVHFLVTDETDINQWKTVYFIAMGFKALTGMVFIIFGSGSIQPWNQHEQIEDEAGL</sequence>
<evidence type="ECO:0000256" key="3">
    <source>
        <dbReference type="ARBA" id="ARBA00022692"/>
    </source>
</evidence>
<dbReference type="OrthoDB" id="2985014at2759"/>
<organism evidence="9 10">
    <name type="scientific">Phyllotreta striolata</name>
    <name type="common">Striped flea beetle</name>
    <name type="synonym">Crioceris striolata</name>
    <dbReference type="NCBI Taxonomy" id="444603"/>
    <lineage>
        <taxon>Eukaryota</taxon>
        <taxon>Metazoa</taxon>
        <taxon>Ecdysozoa</taxon>
        <taxon>Arthropoda</taxon>
        <taxon>Hexapoda</taxon>
        <taxon>Insecta</taxon>
        <taxon>Pterygota</taxon>
        <taxon>Neoptera</taxon>
        <taxon>Endopterygota</taxon>
        <taxon>Coleoptera</taxon>
        <taxon>Polyphaga</taxon>
        <taxon>Cucujiformia</taxon>
        <taxon>Chrysomeloidea</taxon>
        <taxon>Chrysomelidae</taxon>
        <taxon>Galerucinae</taxon>
        <taxon>Alticini</taxon>
        <taxon>Phyllotreta</taxon>
    </lineage>
</organism>
<keyword evidence="3 7" id="KW-0812">Transmembrane</keyword>
<feature type="transmembrane region" description="Helical" evidence="7">
    <location>
        <begin position="230"/>
        <end position="249"/>
    </location>
</feature>
<feature type="transmembrane region" description="Helical" evidence="7">
    <location>
        <begin position="370"/>
        <end position="388"/>
    </location>
</feature>
<evidence type="ECO:0000259" key="8">
    <source>
        <dbReference type="PROSITE" id="PS50850"/>
    </source>
</evidence>
<keyword evidence="6 7" id="KW-0472">Membrane</keyword>
<reference evidence="9" key="1">
    <citation type="submission" date="2022-01" db="EMBL/GenBank/DDBJ databases">
        <authorList>
            <person name="King R."/>
        </authorList>
    </citation>
    <scope>NUCLEOTIDE SEQUENCE</scope>
</reference>
<evidence type="ECO:0000256" key="6">
    <source>
        <dbReference type="ARBA" id="ARBA00023136"/>
    </source>
</evidence>